<gene>
    <name evidence="2" type="ORF">SAMN04489797_1227</name>
</gene>
<evidence type="ECO:0000313" key="2">
    <source>
        <dbReference type="EMBL" id="SDS26689.1"/>
    </source>
</evidence>
<organism evidence="2 3">
    <name type="scientific">Winogradskyella sediminis</name>
    <dbReference type="NCBI Taxonomy" id="1382466"/>
    <lineage>
        <taxon>Bacteria</taxon>
        <taxon>Pseudomonadati</taxon>
        <taxon>Bacteroidota</taxon>
        <taxon>Flavobacteriia</taxon>
        <taxon>Flavobacteriales</taxon>
        <taxon>Flavobacteriaceae</taxon>
        <taxon>Winogradskyella</taxon>
    </lineage>
</organism>
<dbReference type="Pfam" id="PF04443">
    <property type="entry name" value="LuxE"/>
    <property type="match status" value="1"/>
</dbReference>
<evidence type="ECO:0000259" key="1">
    <source>
        <dbReference type="Pfam" id="PF04443"/>
    </source>
</evidence>
<dbReference type="Proteomes" id="UP000198963">
    <property type="component" value="Chromosome I"/>
</dbReference>
<sequence>MISKDAIFNIKSNAEFDAIALDVFKFQFKHNKVYRSFCDLLYKHPSDIKRVSDIPFLPIQFFKSRKVLSSNLPIEKTFTSSGTTGSITSKHLLTDLNLYEESYLKAFRHFYGNIEDYVVLALLPSYLERDGSSLIYMVNDLIEKSKQAESGFYLNNHNELVNTLKSLEVKQQKTLLIGVSFALLDVVEKIQLNLKHTVVMETGGMKGRRKEMIRQELHQTLKAGFGVHEIHSEYGMTELLSQAYSQGNGIFQCPPWMKVLTRDTEDALTIQTANKTGGINVIDLANLNSCAFLATQDLGKVNNHGEFEIIGRFDNSDIRGCNLMAL</sequence>
<dbReference type="EMBL" id="LT629774">
    <property type="protein sequence ID" value="SDS26689.1"/>
    <property type="molecule type" value="Genomic_DNA"/>
</dbReference>
<dbReference type="AlphaFoldDB" id="A0A1H1QUZ0"/>
<feature type="domain" description="Acyl-protein synthetase LuxE" evidence="1">
    <location>
        <begin position="16"/>
        <end position="90"/>
    </location>
</feature>
<accession>A0A1H1QUZ0</accession>
<dbReference type="GO" id="GO:0008218">
    <property type="term" value="P:bioluminescence"/>
    <property type="evidence" value="ECO:0007669"/>
    <property type="project" value="InterPro"/>
</dbReference>
<dbReference type="STRING" id="1249933.SAMN04489797_1227"/>
<dbReference type="GO" id="GO:0047474">
    <property type="term" value="F:long-chain fatty acid--protein ligase activity"/>
    <property type="evidence" value="ECO:0007669"/>
    <property type="project" value="InterPro"/>
</dbReference>
<name>A0A1H1QUZ0_9FLAO</name>
<dbReference type="Gene3D" id="3.40.50.12780">
    <property type="entry name" value="N-terminal domain of ligase-like"/>
    <property type="match status" value="1"/>
</dbReference>
<dbReference type="SUPFAM" id="SSF56801">
    <property type="entry name" value="Acetyl-CoA synthetase-like"/>
    <property type="match status" value="1"/>
</dbReference>
<proteinExistence type="predicted"/>
<reference evidence="2 3" key="1">
    <citation type="submission" date="2016-10" db="EMBL/GenBank/DDBJ databases">
        <authorList>
            <person name="Varghese N."/>
            <person name="Submissions S."/>
        </authorList>
    </citation>
    <scope>NUCLEOTIDE SEQUENCE [LARGE SCALE GENOMIC DNA]</scope>
    <source>
        <strain evidence="2 3">RHA_55</strain>
    </source>
</reference>
<dbReference type="InterPro" id="IPR007534">
    <property type="entry name" value="LuxE"/>
</dbReference>
<keyword evidence="3" id="KW-1185">Reference proteome</keyword>
<evidence type="ECO:0000313" key="3">
    <source>
        <dbReference type="Proteomes" id="UP000198963"/>
    </source>
</evidence>
<dbReference type="InterPro" id="IPR042099">
    <property type="entry name" value="ANL_N_sf"/>
</dbReference>
<dbReference type="RefSeq" id="WP_092445273.1">
    <property type="nucleotide sequence ID" value="NZ_LT629774.1"/>
</dbReference>
<protein>
    <submittedName>
        <fullName evidence="2">Acyl-protein synthetase, LuxE</fullName>
    </submittedName>
</protein>